<organism evidence="4">
    <name type="scientific">Solibacter usitatus (strain Ellin6076)</name>
    <dbReference type="NCBI Taxonomy" id="234267"/>
    <lineage>
        <taxon>Bacteria</taxon>
        <taxon>Pseudomonadati</taxon>
        <taxon>Acidobacteriota</taxon>
        <taxon>Terriglobia</taxon>
        <taxon>Bryobacterales</taxon>
        <taxon>Solibacteraceae</taxon>
        <taxon>Candidatus Solibacter</taxon>
    </lineage>
</organism>
<dbReference type="GO" id="GO:0046872">
    <property type="term" value="F:metal ion binding"/>
    <property type="evidence" value="ECO:0007669"/>
    <property type="project" value="UniProtKB-KW"/>
</dbReference>
<evidence type="ECO:0000256" key="3">
    <source>
        <dbReference type="PIRSR" id="PIRSR607837-1"/>
    </source>
</evidence>
<accession>Q01Y08</accession>
<feature type="binding site" evidence="3">
    <location>
        <position position="133"/>
    </location>
    <ligand>
        <name>a divalent metal cation</name>
        <dbReference type="ChEBI" id="CHEBI:60240"/>
    </ligand>
</feature>
<dbReference type="Pfam" id="PF05163">
    <property type="entry name" value="DinB"/>
    <property type="match status" value="1"/>
</dbReference>
<comment type="similarity">
    <text evidence="1">Belongs to the DinB family.</text>
</comment>
<dbReference type="InParanoid" id="Q01Y08"/>
<keyword evidence="2 3" id="KW-0479">Metal-binding</keyword>
<dbReference type="eggNOG" id="COG2318">
    <property type="taxonomic scope" value="Bacteria"/>
</dbReference>
<dbReference type="OrthoDB" id="119432at2"/>
<gene>
    <name evidence="4" type="ordered locus">Acid_4496</name>
</gene>
<reference evidence="4" key="1">
    <citation type="submission" date="2006-10" db="EMBL/GenBank/DDBJ databases">
        <title>Complete sequence of Solibacter usitatus Ellin6076.</title>
        <authorList>
            <consortium name="US DOE Joint Genome Institute"/>
            <person name="Copeland A."/>
            <person name="Lucas S."/>
            <person name="Lapidus A."/>
            <person name="Barry K."/>
            <person name="Detter J.C."/>
            <person name="Glavina del Rio T."/>
            <person name="Hammon N."/>
            <person name="Israni S."/>
            <person name="Dalin E."/>
            <person name="Tice H."/>
            <person name="Pitluck S."/>
            <person name="Thompson L.S."/>
            <person name="Brettin T."/>
            <person name="Bruce D."/>
            <person name="Han C."/>
            <person name="Tapia R."/>
            <person name="Gilna P."/>
            <person name="Schmutz J."/>
            <person name="Larimer F."/>
            <person name="Land M."/>
            <person name="Hauser L."/>
            <person name="Kyrpides N."/>
            <person name="Mikhailova N."/>
            <person name="Janssen P.H."/>
            <person name="Kuske C.R."/>
            <person name="Richardson P."/>
        </authorList>
    </citation>
    <scope>NUCLEOTIDE SEQUENCE</scope>
    <source>
        <strain evidence="4">Ellin6076</strain>
    </source>
</reference>
<dbReference type="InterPro" id="IPR034660">
    <property type="entry name" value="DinB/YfiT-like"/>
</dbReference>
<dbReference type="STRING" id="234267.Acid_4496"/>
<dbReference type="Gene3D" id="1.20.120.450">
    <property type="entry name" value="dinb family like domain"/>
    <property type="match status" value="1"/>
</dbReference>
<dbReference type="HOGENOM" id="CLU_1633040_0_0_0"/>
<dbReference type="InterPro" id="IPR007837">
    <property type="entry name" value="DinB"/>
</dbReference>
<dbReference type="SUPFAM" id="SSF109854">
    <property type="entry name" value="DinB/YfiT-like putative metalloenzymes"/>
    <property type="match status" value="1"/>
</dbReference>
<sequence>MTTREFLENRRKAEYPTFMKVMKAMPTDRFDYRPHERSPSAAELVWTLAREMEACCLLIDEGRMNWTTQTPPADPEAIISAFQKHYEALSERISRIDESGWQSKVQLLIEGTPYRGGPVGEFLWYLFFDAIHHRGQLSTYIRPMGGQVPSIYGPSGDDPGG</sequence>
<name>Q01Y08_SOLUE</name>
<evidence type="ECO:0000313" key="4">
    <source>
        <dbReference type="EMBL" id="ABJ85457.1"/>
    </source>
</evidence>
<dbReference type="KEGG" id="sus:Acid_4496"/>
<dbReference type="AlphaFoldDB" id="Q01Y08"/>
<evidence type="ECO:0000256" key="2">
    <source>
        <dbReference type="ARBA" id="ARBA00022723"/>
    </source>
</evidence>
<proteinExistence type="inferred from homology"/>
<protein>
    <submittedName>
        <fullName evidence="4">DinB family protein</fullName>
    </submittedName>
</protein>
<dbReference type="EMBL" id="CP000473">
    <property type="protein sequence ID" value="ABJ85457.1"/>
    <property type="molecule type" value="Genomic_DNA"/>
</dbReference>
<evidence type="ECO:0000256" key="1">
    <source>
        <dbReference type="ARBA" id="ARBA00008635"/>
    </source>
</evidence>